<accession>A0ABC8R2H5</accession>
<dbReference type="EMBL" id="CAUOFW020000903">
    <property type="protein sequence ID" value="CAK9138626.1"/>
    <property type="molecule type" value="Genomic_DNA"/>
</dbReference>
<comment type="caution">
    <text evidence="2">The sequence shown here is derived from an EMBL/GenBank/DDBJ whole genome shotgun (WGS) entry which is preliminary data.</text>
</comment>
<keyword evidence="3" id="KW-1185">Reference proteome</keyword>
<dbReference type="Pfam" id="PF00300">
    <property type="entry name" value="His_Phos_1"/>
    <property type="match status" value="1"/>
</dbReference>
<sequence>MPTVFVSNIGLPPCPFLPPPSNPKYPQNCFQPINRRDLLTSLAFSLTPFFTPHLPDFPSPMSAPLSQARGLFQMPPFRISNSRIVPEYSFLDARGLGAYEGKNLESVSEVYASDSLSSNIKPPPIDDGTPNESVADVFVRVTQLMSILETQYSEDTVIIVSPDSDNLTILQAGLVGLDLRRHSNLSFGPGEVRLVDASSIPTYKQPASAIYKYFLVRAGESEFESMGVINTNPVTKTSVDSGLSEKGKKQTVKAALALKAMGAFEGNCWIWPSITQRAYQAAEIIAAINGVDRSRIVPEYSFLDARGLGAYEGKNLESVSEVYASDSLSSNIKPPPIDDGTPNESVADVFVRVTQLMSILETQYSEDTVIIVSPDSDNLTILQAGLVGLDLRRHSNLSFGPGEVRLVDASSIPTYKQPASAIYKCLNPPSCT</sequence>
<dbReference type="InterPro" id="IPR013078">
    <property type="entry name" value="His_Pase_superF_clade-1"/>
</dbReference>
<dbReference type="Gene3D" id="3.40.50.1240">
    <property type="entry name" value="Phosphoglycerate mutase-like"/>
    <property type="match status" value="1"/>
</dbReference>
<dbReference type="PANTHER" id="PTHR47580">
    <property type="entry name" value="PHOSPHOGLYCERATE MUTASE FAMILY PROTEIN"/>
    <property type="match status" value="1"/>
</dbReference>
<organism evidence="2 3">
    <name type="scientific">Ilex paraguariensis</name>
    <name type="common">yerba mate</name>
    <dbReference type="NCBI Taxonomy" id="185542"/>
    <lineage>
        <taxon>Eukaryota</taxon>
        <taxon>Viridiplantae</taxon>
        <taxon>Streptophyta</taxon>
        <taxon>Embryophyta</taxon>
        <taxon>Tracheophyta</taxon>
        <taxon>Spermatophyta</taxon>
        <taxon>Magnoliopsida</taxon>
        <taxon>eudicotyledons</taxon>
        <taxon>Gunneridae</taxon>
        <taxon>Pentapetalae</taxon>
        <taxon>asterids</taxon>
        <taxon>campanulids</taxon>
        <taxon>Aquifoliales</taxon>
        <taxon>Aquifoliaceae</taxon>
        <taxon>Ilex</taxon>
    </lineage>
</organism>
<dbReference type="Proteomes" id="UP001642360">
    <property type="component" value="Unassembled WGS sequence"/>
</dbReference>
<dbReference type="AlphaFoldDB" id="A0ABC8R2H5"/>
<feature type="binding site" evidence="1">
    <location>
        <position position="277"/>
    </location>
    <ligand>
        <name>substrate</name>
    </ligand>
</feature>
<dbReference type="SUPFAM" id="SSF53254">
    <property type="entry name" value="Phosphoglycerate mutase-like"/>
    <property type="match status" value="2"/>
</dbReference>
<evidence type="ECO:0000313" key="2">
    <source>
        <dbReference type="EMBL" id="CAK9138626.1"/>
    </source>
</evidence>
<proteinExistence type="predicted"/>
<reference evidence="2 3" key="1">
    <citation type="submission" date="2024-02" db="EMBL/GenBank/DDBJ databases">
        <authorList>
            <person name="Vignale AGUSTIN F."/>
            <person name="Sosa J E."/>
            <person name="Modenutti C."/>
        </authorList>
    </citation>
    <scope>NUCLEOTIDE SEQUENCE [LARGE SCALE GENOMIC DNA]</scope>
</reference>
<dbReference type="PANTHER" id="PTHR47580:SF1">
    <property type="entry name" value="PHOSPHOGLYCERATE MUTASE FAMILY PROTEIN"/>
    <property type="match status" value="1"/>
</dbReference>
<evidence type="ECO:0000256" key="1">
    <source>
        <dbReference type="PIRSR" id="PIRSR613078-2"/>
    </source>
</evidence>
<protein>
    <submittedName>
        <fullName evidence="2">Uncharacterized protein</fullName>
    </submittedName>
</protein>
<name>A0ABC8R2H5_9AQUA</name>
<gene>
    <name evidence="2" type="ORF">ILEXP_LOCUS5975</name>
</gene>
<evidence type="ECO:0000313" key="3">
    <source>
        <dbReference type="Proteomes" id="UP001642360"/>
    </source>
</evidence>
<dbReference type="InterPro" id="IPR029033">
    <property type="entry name" value="His_PPase_superfam"/>
</dbReference>